<dbReference type="PANTHER" id="PTHR24198">
    <property type="entry name" value="ANKYRIN REPEAT AND PROTEIN KINASE DOMAIN-CONTAINING PROTEIN"/>
    <property type="match status" value="1"/>
</dbReference>
<dbReference type="PROSITE" id="PS50088">
    <property type="entry name" value="ANK_REPEAT"/>
    <property type="match status" value="3"/>
</dbReference>
<keyword evidence="5" id="KW-1185">Reference proteome</keyword>
<evidence type="ECO:0008006" key="6">
    <source>
        <dbReference type="Google" id="ProtNLM"/>
    </source>
</evidence>
<accession>A0A9X0BD32</accession>
<organism evidence="4 5">
    <name type="scientific">Penicillium cosmopolitanum</name>
    <dbReference type="NCBI Taxonomy" id="1131564"/>
    <lineage>
        <taxon>Eukaryota</taxon>
        <taxon>Fungi</taxon>
        <taxon>Dikarya</taxon>
        <taxon>Ascomycota</taxon>
        <taxon>Pezizomycotina</taxon>
        <taxon>Eurotiomycetes</taxon>
        <taxon>Eurotiomycetidae</taxon>
        <taxon>Eurotiales</taxon>
        <taxon>Aspergillaceae</taxon>
        <taxon>Penicillium</taxon>
    </lineage>
</organism>
<evidence type="ECO:0000313" key="4">
    <source>
        <dbReference type="EMBL" id="KAJ5408241.1"/>
    </source>
</evidence>
<dbReference type="OrthoDB" id="195446at2759"/>
<name>A0A9X0BD32_9EURO</name>
<proteinExistence type="predicted"/>
<dbReference type="InterPro" id="IPR036770">
    <property type="entry name" value="Ankyrin_rpt-contain_sf"/>
</dbReference>
<protein>
    <recommendedName>
        <fullName evidence="6">Heterokaryon incompatibility domain-containing protein</fullName>
    </recommendedName>
</protein>
<reference evidence="4" key="2">
    <citation type="journal article" date="2023" name="IMA Fungus">
        <title>Comparative genomic study of the Penicillium genus elucidates a diverse pangenome and 15 lateral gene transfer events.</title>
        <authorList>
            <person name="Petersen C."/>
            <person name="Sorensen T."/>
            <person name="Nielsen M.R."/>
            <person name="Sondergaard T.E."/>
            <person name="Sorensen J.L."/>
            <person name="Fitzpatrick D.A."/>
            <person name="Frisvad J.C."/>
            <person name="Nielsen K.L."/>
        </authorList>
    </citation>
    <scope>NUCLEOTIDE SEQUENCE</scope>
    <source>
        <strain evidence="4">IBT 29677</strain>
    </source>
</reference>
<dbReference type="PROSITE" id="PS50297">
    <property type="entry name" value="ANK_REP_REGION"/>
    <property type="match status" value="2"/>
</dbReference>
<comment type="caution">
    <text evidence="4">The sequence shown here is derived from an EMBL/GenBank/DDBJ whole genome shotgun (WGS) entry which is preliminary data.</text>
</comment>
<feature type="repeat" description="ANK" evidence="3">
    <location>
        <begin position="371"/>
        <end position="403"/>
    </location>
</feature>
<keyword evidence="1" id="KW-0677">Repeat</keyword>
<keyword evidence="2 3" id="KW-0040">ANK repeat</keyword>
<reference evidence="4" key="1">
    <citation type="submission" date="2022-12" db="EMBL/GenBank/DDBJ databases">
        <authorList>
            <person name="Petersen C."/>
        </authorList>
    </citation>
    <scope>NUCLEOTIDE SEQUENCE</scope>
    <source>
        <strain evidence="4">IBT 29677</strain>
    </source>
</reference>
<evidence type="ECO:0000256" key="2">
    <source>
        <dbReference type="ARBA" id="ARBA00023043"/>
    </source>
</evidence>
<sequence>MESQLIAFLEKYPLLEYSSLHWWWHLTRSSSSTETNSLLLRLCRSSRKTVRWLQIVQYFRGDNGLWGSSKGQGDLEEIAAVRKVLPAMEHEIFTTWLKSFVRDNHSRVHLTKWQHFLFCGAASDFLPEVHVAAFFDFAHLVEDFLLEGVDVNLKSFTGQTPHTLAAISDSFKSMEVLLRHGADVNAIGWGDMTPLQWTARPASWAAIDPVPYIAGKILLDAGARISRDCNNNFLASVCQSSFPEDPFCLPFVSSLLKNGAETVIDQGHIRPAIHWAAVCGNAALVKLLLEHGAKHDSSPQGVPGRETPLLHACATIGDKLSVVELLLSVGASASARRDDGRSALHLASKHPRQNGMMLLQAGADINARSVDGNTPLHDAIMDNNMELIDLLLVNHADLDIENEASLTPLALAVENRFSGAIQRFQAASQIMKRSDAGVPTQPSIYWPRYPRDIFEVYWILQLAWAPNKPPRPILLRILDLARYWLRSQSFRKELISCDEKECQDRRSYLISEPIRGGKDSPVKEVQFIIWSHDQGFSSYPEFHGTYEFSFTWFDVGIEQLLHRLPIEIKDEERGLVNNIHASRKLRRHQIIYGELAFKQRGWLGKLQVGDRISIIPRAQYPGWRNFVSEASIEVFSTCLVRGVGEG</sequence>
<evidence type="ECO:0000256" key="1">
    <source>
        <dbReference type="ARBA" id="ARBA00022737"/>
    </source>
</evidence>
<dbReference type="RefSeq" id="XP_056492556.1">
    <property type="nucleotide sequence ID" value="XM_056626761.1"/>
</dbReference>
<dbReference type="AlphaFoldDB" id="A0A9X0BD32"/>
<gene>
    <name evidence="4" type="ORF">N7509_002124</name>
</gene>
<dbReference type="PANTHER" id="PTHR24198:SF165">
    <property type="entry name" value="ANKYRIN REPEAT-CONTAINING PROTEIN-RELATED"/>
    <property type="match status" value="1"/>
</dbReference>
<dbReference type="SMART" id="SM00248">
    <property type="entry name" value="ANK"/>
    <property type="match status" value="6"/>
</dbReference>
<dbReference type="Proteomes" id="UP001147747">
    <property type="component" value="Unassembled WGS sequence"/>
</dbReference>
<dbReference type="Pfam" id="PF12796">
    <property type="entry name" value="Ank_2"/>
    <property type="match status" value="1"/>
</dbReference>
<dbReference type="InterPro" id="IPR002110">
    <property type="entry name" value="Ankyrin_rpt"/>
</dbReference>
<dbReference type="GeneID" id="81365741"/>
<evidence type="ECO:0000313" key="5">
    <source>
        <dbReference type="Proteomes" id="UP001147747"/>
    </source>
</evidence>
<dbReference type="SUPFAM" id="SSF48403">
    <property type="entry name" value="Ankyrin repeat"/>
    <property type="match status" value="1"/>
</dbReference>
<dbReference type="Pfam" id="PF00023">
    <property type="entry name" value="Ank"/>
    <property type="match status" value="1"/>
</dbReference>
<evidence type="ECO:0000256" key="3">
    <source>
        <dbReference type="PROSITE-ProRule" id="PRU00023"/>
    </source>
</evidence>
<feature type="repeat" description="ANK" evidence="3">
    <location>
        <begin position="268"/>
        <end position="300"/>
    </location>
</feature>
<dbReference type="EMBL" id="JAPZBU010000004">
    <property type="protein sequence ID" value="KAJ5408241.1"/>
    <property type="molecule type" value="Genomic_DNA"/>
</dbReference>
<dbReference type="Gene3D" id="1.25.40.20">
    <property type="entry name" value="Ankyrin repeat-containing domain"/>
    <property type="match status" value="3"/>
</dbReference>
<feature type="repeat" description="ANK" evidence="3">
    <location>
        <begin position="157"/>
        <end position="189"/>
    </location>
</feature>